<reference evidence="7" key="3">
    <citation type="journal article" date="2018" name="Nature">
        <title>A major lineage of non-tailed dsDNA viruses as unrecognized killers of marine bacteria.</title>
        <authorList>
            <person name="Kauffman K.M."/>
            <person name="Hussain F.A."/>
            <person name="Yang J."/>
            <person name="Arevalo P."/>
            <person name="Brown J.M."/>
            <person name="Chang W.K."/>
            <person name="VanInsberghe D."/>
            <person name="Elsherbini J."/>
            <person name="Sharma R.S."/>
            <person name="Cutler M.B."/>
            <person name="Kelly L."/>
            <person name="Polz M.F."/>
        </authorList>
    </citation>
    <scope>NUCLEOTIDE SEQUENCE</scope>
    <source>
        <strain evidence="7">10N.222.48.A2</strain>
    </source>
</reference>
<reference evidence="7" key="2">
    <citation type="submission" date="2016-07" db="EMBL/GenBank/DDBJ databases">
        <authorList>
            <person name="Wan K."/>
            <person name="Booth B."/>
            <person name="Spirohn K."/>
            <person name="Hao T."/>
            <person name="Hu Y."/>
            <person name="Calderwood M."/>
            <person name="Hill D."/>
            <person name="Mohr S."/>
            <person name="Vidal M."/>
            <person name="Celniker S."/>
            <person name="Perrimon N."/>
        </authorList>
    </citation>
    <scope>NUCLEOTIDE SEQUENCE</scope>
    <source>
        <strain evidence="7">10N.222.48.A2</strain>
    </source>
</reference>
<dbReference type="GO" id="GO:0022857">
    <property type="term" value="F:transmembrane transporter activity"/>
    <property type="evidence" value="ECO:0007669"/>
    <property type="project" value="InterPro"/>
</dbReference>
<keyword evidence="4 6" id="KW-1133">Transmembrane helix</keyword>
<feature type="transmembrane region" description="Helical" evidence="6">
    <location>
        <begin position="146"/>
        <end position="167"/>
    </location>
</feature>
<dbReference type="EMBL" id="SYVV01000026">
    <property type="protein sequence ID" value="TKG31321.1"/>
    <property type="molecule type" value="Genomic_DNA"/>
</dbReference>
<feature type="transmembrane region" description="Helical" evidence="6">
    <location>
        <begin position="230"/>
        <end position="249"/>
    </location>
</feature>
<evidence type="ECO:0000256" key="6">
    <source>
        <dbReference type="SAM" id="Phobius"/>
    </source>
</evidence>
<feature type="transmembrane region" description="Helical" evidence="6">
    <location>
        <begin position="48"/>
        <end position="65"/>
    </location>
</feature>
<comment type="subcellular location">
    <subcellularLocation>
        <location evidence="1">Cell membrane</location>
        <topology evidence="1">Multi-pass membrane protein</topology>
    </subcellularLocation>
</comment>
<evidence type="ECO:0000313" key="9">
    <source>
        <dbReference type="Proteomes" id="UP000235579"/>
    </source>
</evidence>
<dbReference type="Proteomes" id="UP000308018">
    <property type="component" value="Unassembled WGS sequence"/>
</dbReference>
<feature type="transmembrane region" description="Helical" evidence="6">
    <location>
        <begin position="287"/>
        <end position="303"/>
    </location>
</feature>
<protein>
    <submittedName>
        <fullName evidence="8">MFS transporter</fullName>
    </submittedName>
</protein>
<name>A0A2N7NKQ6_9VIBR</name>
<dbReference type="InterPro" id="IPR011701">
    <property type="entry name" value="MFS"/>
</dbReference>
<evidence type="ECO:0000256" key="1">
    <source>
        <dbReference type="ARBA" id="ARBA00004651"/>
    </source>
</evidence>
<evidence type="ECO:0000256" key="5">
    <source>
        <dbReference type="ARBA" id="ARBA00023136"/>
    </source>
</evidence>
<dbReference type="SUPFAM" id="SSF103473">
    <property type="entry name" value="MFS general substrate transporter"/>
    <property type="match status" value="1"/>
</dbReference>
<feature type="transmembrane region" description="Helical" evidence="6">
    <location>
        <begin position="376"/>
        <end position="393"/>
    </location>
</feature>
<reference evidence="8 10" key="4">
    <citation type="submission" date="2019-04" db="EMBL/GenBank/DDBJ databases">
        <title>A reverse ecology approach based on a biological definition of microbial populations.</title>
        <authorList>
            <person name="Arevalo P."/>
            <person name="Vaninsberghe D."/>
            <person name="Elsherbini J."/>
            <person name="Gore J."/>
            <person name="Polz M."/>
        </authorList>
    </citation>
    <scope>NUCLEOTIDE SEQUENCE [LARGE SCALE GENOMIC DNA]</scope>
    <source>
        <strain evidence="8 10">10N.222.45.A8</strain>
    </source>
</reference>
<dbReference type="GO" id="GO:0005886">
    <property type="term" value="C:plasma membrane"/>
    <property type="evidence" value="ECO:0007669"/>
    <property type="project" value="UniProtKB-SubCell"/>
</dbReference>
<feature type="transmembrane region" description="Helical" evidence="6">
    <location>
        <begin position="309"/>
        <end position="331"/>
    </location>
</feature>
<evidence type="ECO:0000256" key="4">
    <source>
        <dbReference type="ARBA" id="ARBA00022989"/>
    </source>
</evidence>
<feature type="transmembrane region" description="Helical" evidence="6">
    <location>
        <begin position="106"/>
        <end position="125"/>
    </location>
</feature>
<evidence type="ECO:0000313" key="7">
    <source>
        <dbReference type="EMBL" id="PMP15601.1"/>
    </source>
</evidence>
<evidence type="ECO:0000256" key="2">
    <source>
        <dbReference type="ARBA" id="ARBA00022475"/>
    </source>
</evidence>
<dbReference type="PANTHER" id="PTHR23513">
    <property type="entry name" value="INTEGRAL MEMBRANE EFFLUX PROTEIN-RELATED"/>
    <property type="match status" value="1"/>
</dbReference>
<dbReference type="Proteomes" id="UP000235579">
    <property type="component" value="Unassembled WGS sequence"/>
</dbReference>
<gene>
    <name evidence="7" type="ORF">BCS92_08800</name>
    <name evidence="8" type="ORF">FC057_14350</name>
</gene>
<feature type="transmembrane region" description="Helical" evidence="6">
    <location>
        <begin position="77"/>
        <end position="100"/>
    </location>
</feature>
<dbReference type="Pfam" id="PF07690">
    <property type="entry name" value="MFS_1"/>
    <property type="match status" value="1"/>
</dbReference>
<dbReference type="InterPro" id="IPR036259">
    <property type="entry name" value="MFS_trans_sf"/>
</dbReference>
<dbReference type="Gene3D" id="1.20.1250.20">
    <property type="entry name" value="MFS general substrate transporter like domains"/>
    <property type="match status" value="1"/>
</dbReference>
<dbReference type="RefSeq" id="WP_102257643.1">
    <property type="nucleotide sequence ID" value="NZ_MDBP01000034.1"/>
</dbReference>
<dbReference type="PANTHER" id="PTHR23513:SF6">
    <property type="entry name" value="MAJOR FACILITATOR SUPERFAMILY ASSOCIATED DOMAIN-CONTAINING PROTEIN"/>
    <property type="match status" value="1"/>
</dbReference>
<accession>A0A2N7NKQ6</accession>
<evidence type="ECO:0000313" key="10">
    <source>
        <dbReference type="Proteomes" id="UP000308018"/>
    </source>
</evidence>
<dbReference type="AlphaFoldDB" id="A0A2N7NKQ6"/>
<reference evidence="9" key="1">
    <citation type="submission" date="2016-07" db="EMBL/GenBank/DDBJ databases">
        <title>Nontailed viruses are major unrecognized killers of bacteria in the ocean.</title>
        <authorList>
            <person name="Kauffman K."/>
            <person name="Hussain F."/>
            <person name="Yang J."/>
            <person name="Arevalo P."/>
            <person name="Brown J."/>
            <person name="Cutler M."/>
            <person name="Kelly L."/>
            <person name="Polz M.F."/>
        </authorList>
    </citation>
    <scope>NUCLEOTIDE SEQUENCE [LARGE SCALE GENOMIC DNA]</scope>
    <source>
        <strain evidence="9">10N.222.48.A2</strain>
    </source>
</reference>
<evidence type="ECO:0000256" key="3">
    <source>
        <dbReference type="ARBA" id="ARBA00022692"/>
    </source>
</evidence>
<sequence>MKAIRLKLLGNISRNFFLFCIASFVSSIGNSIIPIAFAIESVKISPSGVGLSIVLISLWLGRYLGTLQYRRTSFVNLKRVILVSDFFKLSTQLGLLLYIYVYSNDIVAMAASSFIYGIASSFFAPSSYRLIPVITLEKERERCNSILSAMGDVFGILGPLVGATIVIFLGFELVLLVDVITFGFALLMFSLMDLEKQVNSVGESETPKPDTNSNKMSIIPVWSENGIRSWFFASVCIGFMGSAGPFLIIQNHSEYSWALVATIVSVGSLLGSASVMTGKLTNVKWKGVHFLCLLFLTIQLLAFNSQMNIYIIAMFGLTGALFTTMSGVKWDTKVQNELSPNQLSIFAAKEQLWMNTAIPMGMLLFAFASLVELIDLTLIVISVTTFLSTIFLIRKE</sequence>
<evidence type="ECO:0000313" key="8">
    <source>
        <dbReference type="EMBL" id="TKG31321.1"/>
    </source>
</evidence>
<keyword evidence="2" id="KW-1003">Cell membrane</keyword>
<organism evidence="7 9">
    <name type="scientific">Vibrio tasmaniensis</name>
    <dbReference type="NCBI Taxonomy" id="212663"/>
    <lineage>
        <taxon>Bacteria</taxon>
        <taxon>Pseudomonadati</taxon>
        <taxon>Pseudomonadota</taxon>
        <taxon>Gammaproteobacteria</taxon>
        <taxon>Vibrionales</taxon>
        <taxon>Vibrionaceae</taxon>
        <taxon>Vibrio</taxon>
    </lineage>
</organism>
<proteinExistence type="predicted"/>
<feature type="transmembrane region" description="Helical" evidence="6">
    <location>
        <begin position="255"/>
        <end position="275"/>
    </location>
</feature>
<comment type="caution">
    <text evidence="7">The sequence shown here is derived from an EMBL/GenBank/DDBJ whole genome shotgun (WGS) entry which is preliminary data.</text>
</comment>
<keyword evidence="5 6" id="KW-0472">Membrane</keyword>
<keyword evidence="3 6" id="KW-0812">Transmembrane</keyword>
<dbReference type="EMBL" id="MDBP01000034">
    <property type="protein sequence ID" value="PMP15601.1"/>
    <property type="molecule type" value="Genomic_DNA"/>
</dbReference>